<reference evidence="2 3" key="1">
    <citation type="submission" date="2019-06" db="EMBL/GenBank/DDBJ databases">
        <title>Complete genome of Microbacterium foliorum M2.</title>
        <authorList>
            <person name="Cao G."/>
        </authorList>
    </citation>
    <scope>NUCLEOTIDE SEQUENCE [LARGE SCALE GENOMIC DNA]</scope>
    <source>
        <strain evidence="2 3">M2</strain>
    </source>
</reference>
<dbReference type="InterPro" id="IPR014710">
    <property type="entry name" value="RmlC-like_jellyroll"/>
</dbReference>
<feature type="domain" description="(S)-ureidoglycine aminohydrolase cupin" evidence="1">
    <location>
        <begin position="49"/>
        <end position="118"/>
    </location>
</feature>
<proteinExistence type="predicted"/>
<evidence type="ECO:0000313" key="3">
    <source>
        <dbReference type="Proteomes" id="UP000316125"/>
    </source>
</evidence>
<evidence type="ECO:0000313" key="2">
    <source>
        <dbReference type="EMBL" id="QDE36007.1"/>
    </source>
</evidence>
<dbReference type="InterPro" id="IPR011051">
    <property type="entry name" value="RmlC_Cupin_sf"/>
</dbReference>
<dbReference type="RefSeq" id="WP_140038144.1">
    <property type="nucleotide sequence ID" value="NZ_CP041040.1"/>
</dbReference>
<sequence length="120" mass="12297">MSGLAAGALAPGTGVDAAALPLSHEPLPADEVIIGKPTTGAAALVTIGEVEVGIWEMTPGTASDTEVDEVFVVLSGHARIEFVDPPLPALEVGPGSVVRLAEGQRTVWTVTETLRKVYIA</sequence>
<gene>
    <name evidence="2" type="ORF">FIV50_15150</name>
</gene>
<dbReference type="PANTHER" id="PTHR40943:SF1">
    <property type="entry name" value="CYTOPLASMIC PROTEIN"/>
    <property type="match status" value="1"/>
</dbReference>
<dbReference type="AlphaFoldDB" id="A0A4Y5YTC2"/>
<dbReference type="InterPro" id="IPR008579">
    <property type="entry name" value="UGlyAH_Cupin_dom"/>
</dbReference>
<dbReference type="Pfam" id="PF05899">
    <property type="entry name" value="Cupin_3"/>
    <property type="match status" value="1"/>
</dbReference>
<dbReference type="PANTHER" id="PTHR40943">
    <property type="entry name" value="CYTOPLASMIC PROTEIN-RELATED"/>
    <property type="match status" value="1"/>
</dbReference>
<organism evidence="2 3">
    <name type="scientific">Microbacterium foliorum</name>
    <dbReference type="NCBI Taxonomy" id="104336"/>
    <lineage>
        <taxon>Bacteria</taxon>
        <taxon>Bacillati</taxon>
        <taxon>Actinomycetota</taxon>
        <taxon>Actinomycetes</taxon>
        <taxon>Micrococcales</taxon>
        <taxon>Microbacteriaceae</taxon>
        <taxon>Microbacterium</taxon>
    </lineage>
</organism>
<dbReference type="Proteomes" id="UP000316125">
    <property type="component" value="Chromosome"/>
</dbReference>
<dbReference type="SUPFAM" id="SSF51182">
    <property type="entry name" value="RmlC-like cupins"/>
    <property type="match status" value="1"/>
</dbReference>
<name>A0A4Y5YTC2_9MICO</name>
<accession>A0A4Y5YTC2</accession>
<dbReference type="Gene3D" id="2.60.120.10">
    <property type="entry name" value="Jelly Rolls"/>
    <property type="match status" value="1"/>
</dbReference>
<dbReference type="OrthoDB" id="9799053at2"/>
<protein>
    <submittedName>
        <fullName evidence="2">Cupin domain-containing protein</fullName>
    </submittedName>
</protein>
<dbReference type="EMBL" id="CP041040">
    <property type="protein sequence ID" value="QDE36007.1"/>
    <property type="molecule type" value="Genomic_DNA"/>
</dbReference>
<evidence type="ECO:0000259" key="1">
    <source>
        <dbReference type="Pfam" id="PF05899"/>
    </source>
</evidence>